<dbReference type="EMBL" id="CM056743">
    <property type="protein sequence ID" value="KAJ8671748.1"/>
    <property type="molecule type" value="Genomic_DNA"/>
</dbReference>
<organism evidence="1 2">
    <name type="scientific">Eretmocerus hayati</name>
    <dbReference type="NCBI Taxonomy" id="131215"/>
    <lineage>
        <taxon>Eukaryota</taxon>
        <taxon>Metazoa</taxon>
        <taxon>Ecdysozoa</taxon>
        <taxon>Arthropoda</taxon>
        <taxon>Hexapoda</taxon>
        <taxon>Insecta</taxon>
        <taxon>Pterygota</taxon>
        <taxon>Neoptera</taxon>
        <taxon>Endopterygota</taxon>
        <taxon>Hymenoptera</taxon>
        <taxon>Apocrita</taxon>
        <taxon>Proctotrupomorpha</taxon>
        <taxon>Chalcidoidea</taxon>
        <taxon>Aphelinidae</taxon>
        <taxon>Aphelininae</taxon>
        <taxon>Eretmocerus</taxon>
    </lineage>
</organism>
<evidence type="ECO:0000313" key="2">
    <source>
        <dbReference type="Proteomes" id="UP001239111"/>
    </source>
</evidence>
<feature type="non-terminal residue" evidence="1">
    <location>
        <position position="138"/>
    </location>
</feature>
<name>A0ACC2NLQ3_9HYME</name>
<keyword evidence="2" id="KW-1185">Reference proteome</keyword>
<sequence>MNDTADANQGLAKRRQLLGNGKSIDLIGSIHSDIFCLNKLLLSGIEVRVRLTRSRDAAFPLMNPSGLVACETFCLDDLETLRTATDSLENEVISPDEARFHESDSVTITTALMRSYNKAIFICHLCDKTVLTEDQQSG</sequence>
<proteinExistence type="predicted"/>
<protein>
    <submittedName>
        <fullName evidence="1">Uncharacterized protein</fullName>
    </submittedName>
</protein>
<gene>
    <name evidence="1" type="ORF">QAD02_003007</name>
</gene>
<accession>A0ACC2NLQ3</accession>
<dbReference type="Proteomes" id="UP001239111">
    <property type="component" value="Chromosome 3"/>
</dbReference>
<evidence type="ECO:0000313" key="1">
    <source>
        <dbReference type="EMBL" id="KAJ8671748.1"/>
    </source>
</evidence>
<comment type="caution">
    <text evidence="1">The sequence shown here is derived from an EMBL/GenBank/DDBJ whole genome shotgun (WGS) entry which is preliminary data.</text>
</comment>
<reference evidence="1" key="1">
    <citation type="submission" date="2023-04" db="EMBL/GenBank/DDBJ databases">
        <title>A chromosome-level genome assembly of the parasitoid wasp Eretmocerus hayati.</title>
        <authorList>
            <person name="Zhong Y."/>
            <person name="Liu S."/>
            <person name="Liu Y."/>
        </authorList>
    </citation>
    <scope>NUCLEOTIDE SEQUENCE</scope>
    <source>
        <strain evidence="1">ZJU_SS_LIU_2023</strain>
    </source>
</reference>